<dbReference type="PANTHER" id="PTHR21225:SF18">
    <property type="entry name" value="PHOSPHO-2-DEHYDRO-3-DEOXYHEPTONATE ALDOLASE, PHENYLALANINE-INHIBITED"/>
    <property type="match status" value="1"/>
</dbReference>
<dbReference type="GO" id="GO:0008652">
    <property type="term" value="P:amino acid biosynthetic process"/>
    <property type="evidence" value="ECO:0007669"/>
    <property type="project" value="UniProtKB-KW"/>
</dbReference>
<evidence type="ECO:0000313" key="9">
    <source>
        <dbReference type="Proteomes" id="UP000002258"/>
    </source>
</evidence>
<dbReference type="EMBL" id="AAVQ01000001">
    <property type="protein sequence ID" value="EAZ63764.2"/>
    <property type="molecule type" value="Genomic_DNA"/>
</dbReference>
<dbReference type="Proteomes" id="UP000002258">
    <property type="component" value="Chromosome 1"/>
</dbReference>
<evidence type="ECO:0000256" key="6">
    <source>
        <dbReference type="ARBA" id="ARBA00047508"/>
    </source>
</evidence>
<comment type="caution">
    <text evidence="8">The sequence shown here is derived from an EMBL/GenBank/DDBJ whole genome shotgun (WGS) entry which is preliminary data.</text>
</comment>
<gene>
    <name evidence="8" type="primary">ARO3.2</name>
    <name evidence="8" type="ORF">PICST_52103</name>
</gene>
<keyword evidence="4" id="KW-0808">Transferase</keyword>
<dbReference type="OMA" id="NLTKYNH"/>
<dbReference type="GO" id="GO:0005737">
    <property type="term" value="C:cytoplasm"/>
    <property type="evidence" value="ECO:0007669"/>
    <property type="project" value="TreeGrafter"/>
</dbReference>
<sequence>TSAASLAPNWVYGTTLPSQNSRGSTSSVSGLCLTERGQITVPQPEVIQNMLFPANEALKDKIVEYREKLSAILSKDISDVKSDFVNPLLVVTGPTHIKEPLQAKACAQWIGSIIGKKFVNPPSQAVPESIKHLYQKNENQVPHNVLLSLRTNLTKYNHDYSSIQSKDPVSVMTFEIEQGIPVCRALLCELAEVCPIVGETSDTITPQYLSDLFCLGIVGSTFIESQLHRELASGVSYPIGFNSSNSDLPFDKEMYGHRIVSALDSMYATGQPHQFLSVTKVGTVAVVGTTGNEDTFVILQLNLQLDFDELKAIINKVYSYSKLTRQTPRVMLDLGRVSTEQYAQKLSLLQTLLQDPDTMYKVVGVMIDSGDHYIPEKYPVDLTVDVHLDQSSDYDEDEDDHRKMMELNKYFVQRRMQKTYSVKKVPATSSTAVEKDYEYVINADKLISELEKLSKRRIEAKI</sequence>
<feature type="domain" description="DAHP synthetase I/KDSA" evidence="7">
    <location>
        <begin position="175"/>
        <end position="395"/>
    </location>
</feature>
<keyword evidence="9" id="KW-1185">Reference proteome</keyword>
<dbReference type="GO" id="GO:0009073">
    <property type="term" value="P:aromatic amino acid family biosynthetic process"/>
    <property type="evidence" value="ECO:0007669"/>
    <property type="project" value="UniProtKB-KW"/>
</dbReference>
<comment type="similarity">
    <text evidence="1">Belongs to the class-I DAHP synthase family.</text>
</comment>
<name>A3GFJ1_PICST</name>
<protein>
    <recommendedName>
        <fullName evidence="2">3-deoxy-7-phosphoheptulonate synthase</fullName>
        <ecNumber evidence="2">2.5.1.54</ecNumber>
    </recommendedName>
</protein>
<dbReference type="OrthoDB" id="4020666at2759"/>
<dbReference type="Gene3D" id="3.20.20.70">
    <property type="entry name" value="Aldolase class I"/>
    <property type="match status" value="1"/>
</dbReference>
<dbReference type="InterPro" id="IPR006218">
    <property type="entry name" value="DAHP1/KDSA"/>
</dbReference>
<dbReference type="SUPFAM" id="SSF51569">
    <property type="entry name" value="Aldolase"/>
    <property type="match status" value="1"/>
</dbReference>
<dbReference type="GeneID" id="4851040"/>
<dbReference type="InterPro" id="IPR013785">
    <property type="entry name" value="Aldolase_TIM"/>
</dbReference>
<dbReference type="Pfam" id="PF00793">
    <property type="entry name" value="DAHP_synth_1"/>
    <property type="match status" value="1"/>
</dbReference>
<dbReference type="EC" id="2.5.1.54" evidence="2"/>
<dbReference type="eggNOG" id="ENOG502RXNY">
    <property type="taxonomic scope" value="Eukaryota"/>
</dbReference>
<reference evidence="8 9" key="1">
    <citation type="journal article" date="2007" name="Nat. Biotechnol.">
        <title>Genome sequence of the lignocellulose-bioconverting and xylose-fermenting yeast Pichia stipitis.</title>
        <authorList>
            <person name="Jeffries T.W."/>
            <person name="Grigoriev I.V."/>
            <person name="Grimwood J."/>
            <person name="Laplaza J.M."/>
            <person name="Aerts A."/>
            <person name="Salamov A."/>
            <person name="Schmutz J."/>
            <person name="Lindquist E."/>
            <person name="Dehal P."/>
            <person name="Shapiro H."/>
            <person name="Jin Y.S."/>
            <person name="Passoth V."/>
            <person name="Richardson P.M."/>
        </authorList>
    </citation>
    <scope>NUCLEOTIDE SEQUENCE [LARGE SCALE GENOMIC DNA]</scope>
    <source>
        <strain evidence="9">ATCC 58785 / CBS 6054 / NBRC 10063 / NRRL Y-11545</strain>
    </source>
</reference>
<dbReference type="PANTHER" id="PTHR21225">
    <property type="entry name" value="PHOSPHO-2-DEHYDRO-3-DEOXYHEPTONATE ALDOLASE DAHP SYNTHETASE"/>
    <property type="match status" value="1"/>
</dbReference>
<dbReference type="STRING" id="322104.A3GFJ1"/>
<dbReference type="InterPro" id="IPR006219">
    <property type="entry name" value="DAHP_synth_1"/>
</dbReference>
<evidence type="ECO:0000256" key="3">
    <source>
        <dbReference type="ARBA" id="ARBA00022605"/>
    </source>
</evidence>
<dbReference type="KEGG" id="pic:PICST_52103"/>
<evidence type="ECO:0000313" key="8">
    <source>
        <dbReference type="EMBL" id="EAZ63764.2"/>
    </source>
</evidence>
<dbReference type="GO" id="GO:0003849">
    <property type="term" value="F:3-deoxy-7-phosphoheptulonate synthase activity"/>
    <property type="evidence" value="ECO:0007669"/>
    <property type="project" value="UniProtKB-EC"/>
</dbReference>
<evidence type="ECO:0000256" key="4">
    <source>
        <dbReference type="ARBA" id="ARBA00022679"/>
    </source>
</evidence>
<dbReference type="InParanoid" id="A3GFJ1"/>
<accession>A3GFJ1</accession>
<evidence type="ECO:0000256" key="5">
    <source>
        <dbReference type="ARBA" id="ARBA00023141"/>
    </source>
</evidence>
<proteinExistence type="inferred from homology"/>
<evidence type="ECO:0000259" key="7">
    <source>
        <dbReference type="Pfam" id="PF00793"/>
    </source>
</evidence>
<keyword evidence="3" id="KW-0028">Amino-acid biosynthesis</keyword>
<organism evidence="8 9">
    <name type="scientific">Scheffersomyces stipitis (strain ATCC 58785 / CBS 6054 / NBRC 10063 / NRRL Y-11545)</name>
    <name type="common">Yeast</name>
    <name type="synonym">Pichia stipitis</name>
    <dbReference type="NCBI Taxonomy" id="322104"/>
    <lineage>
        <taxon>Eukaryota</taxon>
        <taxon>Fungi</taxon>
        <taxon>Dikarya</taxon>
        <taxon>Ascomycota</taxon>
        <taxon>Saccharomycotina</taxon>
        <taxon>Pichiomycetes</taxon>
        <taxon>Debaryomycetaceae</taxon>
        <taxon>Scheffersomyces</taxon>
    </lineage>
</organism>
<evidence type="ECO:0000256" key="2">
    <source>
        <dbReference type="ARBA" id="ARBA00012694"/>
    </source>
</evidence>
<dbReference type="RefSeq" id="XP_001387787.2">
    <property type="nucleotide sequence ID" value="XM_001387750.1"/>
</dbReference>
<dbReference type="AlphaFoldDB" id="A3GFJ1"/>
<comment type="catalytic activity">
    <reaction evidence="6">
        <text>D-erythrose 4-phosphate + phosphoenolpyruvate + H2O = 7-phospho-2-dehydro-3-deoxy-D-arabino-heptonate + phosphate</text>
        <dbReference type="Rhea" id="RHEA:14717"/>
        <dbReference type="ChEBI" id="CHEBI:15377"/>
        <dbReference type="ChEBI" id="CHEBI:16897"/>
        <dbReference type="ChEBI" id="CHEBI:43474"/>
        <dbReference type="ChEBI" id="CHEBI:58394"/>
        <dbReference type="ChEBI" id="CHEBI:58702"/>
        <dbReference type="EC" id="2.5.1.54"/>
    </reaction>
</comment>
<dbReference type="HOGENOM" id="CLU_033451_0_0_1"/>
<evidence type="ECO:0000256" key="1">
    <source>
        <dbReference type="ARBA" id="ARBA00007985"/>
    </source>
</evidence>
<keyword evidence="5" id="KW-0057">Aromatic amino acid biosynthesis</keyword>
<feature type="non-terminal residue" evidence="8">
    <location>
        <position position="1"/>
    </location>
</feature>